<comment type="caution">
    <text evidence="5">The sequence shown here is derived from an EMBL/GenBank/DDBJ whole genome shotgun (WGS) entry which is preliminary data.</text>
</comment>
<evidence type="ECO:0000256" key="1">
    <source>
        <dbReference type="ARBA" id="ARBA00010652"/>
    </source>
</evidence>
<dbReference type="PANTHER" id="PTHR46766">
    <property type="entry name" value="GLUTAMINE-RICH PROTEIN 2"/>
    <property type="match status" value="1"/>
</dbReference>
<organism evidence="5 6">
    <name type="scientific">Mycobacterium asiaticum</name>
    <dbReference type="NCBI Taxonomy" id="1790"/>
    <lineage>
        <taxon>Bacteria</taxon>
        <taxon>Bacillati</taxon>
        <taxon>Actinomycetota</taxon>
        <taxon>Actinomycetes</taxon>
        <taxon>Mycobacteriales</taxon>
        <taxon>Mycobacteriaceae</taxon>
        <taxon>Mycobacterium</taxon>
    </lineage>
</organism>
<dbReference type="InterPro" id="IPR038332">
    <property type="entry name" value="PPE_sf"/>
</dbReference>
<evidence type="ECO:0000256" key="2">
    <source>
        <dbReference type="SAM" id="MobiDB-lite"/>
    </source>
</evidence>
<dbReference type="RefSeq" id="WP_065146665.1">
    <property type="nucleotide sequence ID" value="NZ_LZLS01000211.1"/>
</dbReference>
<evidence type="ECO:0008006" key="7">
    <source>
        <dbReference type="Google" id="ProtNLM"/>
    </source>
</evidence>
<feature type="domain" description="PPE-PPW subfamily C-terminal" evidence="4">
    <location>
        <begin position="442"/>
        <end position="489"/>
    </location>
</feature>
<reference evidence="5 6" key="1">
    <citation type="submission" date="2016-06" db="EMBL/GenBank/DDBJ databases">
        <authorList>
            <person name="Kjaerup R.B."/>
            <person name="Dalgaard T.S."/>
            <person name="Juul-Madsen H.R."/>
        </authorList>
    </citation>
    <scope>NUCLEOTIDE SEQUENCE [LARGE SCALE GENOMIC DNA]</scope>
    <source>
        <strain evidence="5 6">1165133.8</strain>
    </source>
</reference>
<accession>A0A1A3NFV3</accession>
<gene>
    <name evidence="5" type="ORF">A5634_11140</name>
</gene>
<dbReference type="Gene3D" id="1.20.1260.20">
    <property type="entry name" value="PPE superfamily"/>
    <property type="match status" value="1"/>
</dbReference>
<dbReference type="InterPro" id="IPR000030">
    <property type="entry name" value="PPE_dom"/>
</dbReference>
<dbReference type="Pfam" id="PF00823">
    <property type="entry name" value="PPE"/>
    <property type="match status" value="1"/>
</dbReference>
<proteinExistence type="inferred from homology"/>
<comment type="similarity">
    <text evidence="1">Belongs to the mycobacterial PPE family.</text>
</comment>
<dbReference type="Proteomes" id="UP000093928">
    <property type="component" value="Unassembled WGS sequence"/>
</dbReference>
<evidence type="ECO:0000313" key="6">
    <source>
        <dbReference type="Proteomes" id="UP000093928"/>
    </source>
</evidence>
<dbReference type="GO" id="GO:0052572">
    <property type="term" value="P:response to host immune response"/>
    <property type="evidence" value="ECO:0007669"/>
    <property type="project" value="TreeGrafter"/>
</dbReference>
<feature type="region of interest" description="Disordered" evidence="2">
    <location>
        <begin position="477"/>
        <end position="509"/>
    </location>
</feature>
<dbReference type="EMBL" id="LZLS01000211">
    <property type="protein sequence ID" value="OBK21018.1"/>
    <property type="molecule type" value="Genomic_DNA"/>
</dbReference>
<sequence length="509" mass="51221">MASPPEVHSALLSSGPGPASLSAAAGAWNALSAEYAATAAELSGLVGAVQAGAWHGPSAARYVAAHQPYVAWLQQASADAAGSAAQHDIAASAYTAALGAMPTLPELAANHIVHGVLVATNFFGINTIPITLNEADYMRMWLQAATTMGLYQAAAGAALASAPRATAAPSIVAPAGEAASAADLTQVAAVAPAADAGSQFDILQIIVNLLHDYVLLLPDGQLLWDFLSNPLPAIQQMVIDFATNPEAALVTWGPLLFALGYQAFFQPVGWGTWGTVLSAPLWAPPLLAVGLASLGFLSLLKLDAIPSLPPVEQVVPVSHTPEPSFPVAGLGSTVASPAGAPASTTAAGAPAGSAPATAAPATAAYPYVVAGPIDSGPSLGPTVGGRTGAKAPAATVPAAGAAAVSSAAARAKRRRRAPLHHHSHEYVDANVDVDPVWDGDAQASERGAGTFGFAGTLPREKLLRAVGLTALAGDEFGGGPRVPMMPGTWEQVGEEGGPESRRDDLPDSQ</sequence>
<evidence type="ECO:0000313" key="5">
    <source>
        <dbReference type="EMBL" id="OBK21018.1"/>
    </source>
</evidence>
<feature type="domain" description="PPE" evidence="3">
    <location>
        <begin position="1"/>
        <end position="162"/>
    </location>
</feature>
<evidence type="ECO:0000259" key="3">
    <source>
        <dbReference type="Pfam" id="PF00823"/>
    </source>
</evidence>
<dbReference type="OrthoDB" id="4753487at2"/>
<dbReference type="InterPro" id="IPR043641">
    <property type="entry name" value="PPE-PPW_C"/>
</dbReference>
<feature type="compositionally biased region" description="Basic and acidic residues" evidence="2">
    <location>
        <begin position="498"/>
        <end position="509"/>
    </location>
</feature>
<name>A0A1A3NFV3_MYCAS</name>
<evidence type="ECO:0000259" key="4">
    <source>
        <dbReference type="Pfam" id="PF18878"/>
    </source>
</evidence>
<dbReference type="AlphaFoldDB" id="A0A1A3NFV3"/>
<dbReference type="PANTHER" id="PTHR46766:SF1">
    <property type="entry name" value="GLUTAMINE-RICH PROTEIN 2"/>
    <property type="match status" value="1"/>
</dbReference>
<dbReference type="SUPFAM" id="SSF140459">
    <property type="entry name" value="PE/PPE dimer-like"/>
    <property type="match status" value="1"/>
</dbReference>
<dbReference type="Pfam" id="PF18878">
    <property type="entry name" value="PPE-PPW"/>
    <property type="match status" value="1"/>
</dbReference>
<protein>
    <recommendedName>
        <fullName evidence="7">PPE family protein</fullName>
    </recommendedName>
</protein>